<feature type="region of interest" description="Disordered" evidence="1">
    <location>
        <begin position="708"/>
        <end position="727"/>
    </location>
</feature>
<feature type="compositionally biased region" description="Low complexity" evidence="1">
    <location>
        <begin position="1514"/>
        <end position="1529"/>
    </location>
</feature>
<feature type="compositionally biased region" description="Low complexity" evidence="1">
    <location>
        <begin position="1074"/>
        <end position="1093"/>
    </location>
</feature>
<reference evidence="4" key="2">
    <citation type="submission" date="2025-04" db="UniProtKB">
        <authorList>
            <consortium name="RefSeq"/>
        </authorList>
    </citation>
    <scope>IDENTIFICATION</scope>
</reference>
<feature type="compositionally biased region" description="Polar residues" evidence="1">
    <location>
        <begin position="920"/>
        <end position="930"/>
    </location>
</feature>
<evidence type="ECO:0000313" key="3">
    <source>
        <dbReference type="Proteomes" id="UP001652680"/>
    </source>
</evidence>
<feature type="compositionally biased region" description="Polar residues" evidence="1">
    <location>
        <begin position="808"/>
        <end position="817"/>
    </location>
</feature>
<evidence type="ECO:0000313" key="2">
    <source>
        <dbReference type="EnsemblMetazoa" id="XP_016987004.1"/>
    </source>
</evidence>
<feature type="region of interest" description="Disordered" evidence="1">
    <location>
        <begin position="1"/>
        <end position="211"/>
    </location>
</feature>
<feature type="compositionally biased region" description="Low complexity" evidence="1">
    <location>
        <begin position="626"/>
        <end position="642"/>
    </location>
</feature>
<feature type="compositionally biased region" description="Basic and acidic residues" evidence="1">
    <location>
        <begin position="1590"/>
        <end position="1613"/>
    </location>
</feature>
<feature type="compositionally biased region" description="Pro residues" evidence="1">
    <location>
        <begin position="643"/>
        <end position="652"/>
    </location>
</feature>
<feature type="compositionally biased region" description="Low complexity" evidence="1">
    <location>
        <begin position="555"/>
        <end position="567"/>
    </location>
</feature>
<feature type="compositionally biased region" description="Gly residues" evidence="1">
    <location>
        <begin position="157"/>
        <end position="166"/>
    </location>
</feature>
<feature type="region of interest" description="Disordered" evidence="1">
    <location>
        <begin position="509"/>
        <end position="675"/>
    </location>
</feature>
<feature type="compositionally biased region" description="Basic and acidic residues" evidence="1">
    <location>
        <begin position="1155"/>
        <end position="1179"/>
    </location>
</feature>
<keyword evidence="3" id="KW-1185">Reference proteome</keyword>
<reference evidence="2" key="3">
    <citation type="submission" date="2025-05" db="UniProtKB">
        <authorList>
            <consortium name="EnsemblMetazoa"/>
        </authorList>
    </citation>
    <scope>IDENTIFICATION</scope>
</reference>
<dbReference type="EnsemblMetazoa" id="XM_017131515.2">
    <property type="protein sequence ID" value="XP_016987004.1"/>
    <property type="gene ID" value="LOC108050034"/>
</dbReference>
<accession>A0A6P4FCW5</accession>
<feature type="compositionally biased region" description="Low complexity" evidence="1">
    <location>
        <begin position="1045"/>
        <end position="1064"/>
    </location>
</feature>
<feature type="compositionally biased region" description="Polar residues" evidence="1">
    <location>
        <begin position="1117"/>
        <end position="1128"/>
    </location>
</feature>
<feature type="compositionally biased region" description="Polar residues" evidence="1">
    <location>
        <begin position="1340"/>
        <end position="1351"/>
    </location>
</feature>
<dbReference type="OrthoDB" id="6428710at2759"/>
<dbReference type="Proteomes" id="UP001652680">
    <property type="component" value="Unassembled WGS sequence"/>
</dbReference>
<feature type="region of interest" description="Disordered" evidence="1">
    <location>
        <begin position="348"/>
        <end position="370"/>
    </location>
</feature>
<feature type="compositionally biased region" description="Low complexity" evidence="1">
    <location>
        <begin position="1439"/>
        <end position="1466"/>
    </location>
</feature>
<gene>
    <name evidence="4" type="primary">LOC108050034</name>
    <name evidence="2" type="synonym">108050034</name>
</gene>
<feature type="compositionally biased region" description="Gly residues" evidence="1">
    <location>
        <begin position="595"/>
        <end position="606"/>
    </location>
</feature>
<feature type="region of interest" description="Disordered" evidence="1">
    <location>
        <begin position="405"/>
        <end position="463"/>
    </location>
</feature>
<evidence type="ECO:0000313" key="4">
    <source>
        <dbReference type="RefSeq" id="XP_016987004.1"/>
    </source>
</evidence>
<feature type="region of interest" description="Disordered" evidence="1">
    <location>
        <begin position="1309"/>
        <end position="1351"/>
    </location>
</feature>
<name>A0A6P4FCW5_DRORH</name>
<feature type="region of interest" description="Disordered" evidence="1">
    <location>
        <begin position="1379"/>
        <end position="1494"/>
    </location>
</feature>
<protein>
    <submittedName>
        <fullName evidence="4">Flocculation protein FLO11 isoform X1</fullName>
    </submittedName>
</protein>
<feature type="compositionally biased region" description="Basic and acidic residues" evidence="1">
    <location>
        <begin position="568"/>
        <end position="590"/>
    </location>
</feature>
<sequence>MDARRQKRLGPAPIASFEKSFEDNATTNAQQQSQHQQEQQHPGHVAMMEQSVRNQTTMPTTANRNRAAGGIEAPSIATASGSANASGSATASAASASASAASTSSSSSSSVSSATCSATIVQAKQRPPPLKTATTTVTTTLVSSSEGGQPLPPTAHSGGGPGGGTGASYRGTATLTTPSTPRIELSRASSSSHHEEDSRESSPENVFEQVGTGTLQETIGLGFREEGALELRSSTEELYFMDAEQKKEEQERIHQQQQQAKRSSPHIFKFDDHQSYLQQHQRKDSASSEVAALLCISGRTSRISSVGSQGSAVSRLSAISGVSRSPSPHRMLLETSFCGPKPVELGAGSAGGSGASTAASSAHSQAEGMPGAGTVAANAALLEQLLLARKHDPTQAVLAEGIKVLPPAPKGTGAGPSATTSGRGRSRQTSSLANGQDRIEKEAKVKQTIGAQRRSTKSPGQMVVGKTASGTEYIRINLRPDHMYSDKGIASNERVVEAPNQLAPVYSKPASLSLQGGPIEEHRLTPTASPKPGRRFTSRSPSPATGGAAGGAGGSVSRKSSFSSLFRLGKDSPDSPRETARSRSKSKERPATASGGLGGERGGGGSQNVTPSKQKSVLAIFKPGKRGSQSSKSSSPIESSVEPAPPPPPPAPGSGSANRSRTPAGSRPGSRLRYYDEPVEGVIHIPLHTPPEEREARTLLQGIQQLTHAAQASMDPSPLPTHRAPPTSAQVAVAPGTQITATQLAAAAAALRPVAQRRVAQRPDLDAIQSLPSQEDPPTGPEELEREREVLQAEPANWSLEVQRHSSQDSQETTAESVGSVVSARAANLAQQREQAAAMQRLPSVESTQSACEPRLVHTVATVNAPNPDLEAAAKERRRLLFATRLGSGSQEQLFSTQFSISKTESQSSQLSEQVEHSGSETTDGLQRQGTVIRRMENSTGPPPPPPRGVCSSEEEQGGVMAGSVVMRSKHKSRPSSEDEAAPAAAAPADLRHSRYLENFDVRRKLHENLTEAEIGRVTEVPGGQATIPRKPKRQSVPEARRETTSYSSGTATPTTPTPTRATPVYQVGQSKQPPTSATTPTTTSVAETTLPASTSFTGPPVNTFDEPLGTSYRDPLSTSYKEPTATSFGDPPTTSHHDPLTSTTPDHMLTSPPPERRHSLSTDEHEPVESSESERDSDMAGSSSVTTAVPAGGEAGRRHHNFPRNVCVIEEHESTGLVSQESFEDELPYIPTTLPEERAQGVPIIPMRERANMELKTCPVDRPRSTTPLNPSHLEEYCTGIMTPQEATPGGHQDIDGGVTTGIGGAAGAGTSAGAPVRGEKLRISLPRKESIGKERIQNSKSPRRVSNTSGKSWFEFAEEGLRANNNLERKDSAKQLLPVVTPPPPSAPPPSSSNLEEPKPKVSTQRKLSGHWIDFENIPEKRKPAKRITTLPKETLSSSVVATATTSSSSVCGSGHRSGSGSATGHHHHHHHHHQQQQSSKSNADGGDKLHYNYVKPEDCQCECHEAERGESSTATAGAGDTSTETGTGTGTGTGSESLASVELLQQGEDMLPLLDPDTSAEGRIYGDEDQTPLVRHSGKAVSSNLRTQHEEFPRRDDGSSPRNRKFPDRK</sequence>
<feature type="compositionally biased region" description="Basic residues" evidence="1">
    <location>
        <begin position="1467"/>
        <end position="1477"/>
    </location>
</feature>
<feature type="compositionally biased region" description="Basic and acidic residues" evidence="1">
    <location>
        <begin position="192"/>
        <end position="202"/>
    </location>
</feature>
<evidence type="ECO:0000256" key="1">
    <source>
        <dbReference type="SAM" id="MobiDB-lite"/>
    </source>
</evidence>
<feature type="region of interest" description="Disordered" evidence="1">
    <location>
        <begin position="899"/>
        <end position="993"/>
    </location>
</feature>
<feature type="compositionally biased region" description="Basic and acidic residues" evidence="1">
    <location>
        <begin position="1319"/>
        <end position="1339"/>
    </location>
</feature>
<feature type="compositionally biased region" description="Low complexity" evidence="1">
    <location>
        <begin position="75"/>
        <end position="119"/>
    </location>
</feature>
<feature type="compositionally biased region" description="Pro residues" evidence="1">
    <location>
        <begin position="1382"/>
        <end position="1393"/>
    </location>
</feature>
<organism evidence="4">
    <name type="scientific">Drosophila rhopaloa</name>
    <name type="common">Fruit fly</name>
    <dbReference type="NCBI Taxonomy" id="1041015"/>
    <lineage>
        <taxon>Eukaryota</taxon>
        <taxon>Metazoa</taxon>
        <taxon>Ecdysozoa</taxon>
        <taxon>Arthropoda</taxon>
        <taxon>Hexapoda</taxon>
        <taxon>Insecta</taxon>
        <taxon>Pterygota</taxon>
        <taxon>Neoptera</taxon>
        <taxon>Endopterygota</taxon>
        <taxon>Diptera</taxon>
        <taxon>Brachycera</taxon>
        <taxon>Muscomorpha</taxon>
        <taxon>Ephydroidea</taxon>
        <taxon>Drosophilidae</taxon>
        <taxon>Drosophila</taxon>
        <taxon>Sophophora</taxon>
    </lineage>
</organism>
<feature type="compositionally biased region" description="Low complexity" evidence="1">
    <location>
        <begin position="899"/>
        <end position="913"/>
    </location>
</feature>
<feature type="region of interest" description="Disordered" evidence="1">
    <location>
        <begin position="762"/>
        <end position="819"/>
    </location>
</feature>
<proteinExistence type="predicted"/>
<reference evidence="3" key="1">
    <citation type="journal article" date="2021" name="Elife">
        <title>Highly contiguous assemblies of 101 drosophilid genomes.</title>
        <authorList>
            <person name="Kim B.Y."/>
            <person name="Wang J.R."/>
            <person name="Miller D.E."/>
            <person name="Barmina O."/>
            <person name="Delaney E."/>
            <person name="Thompson A."/>
            <person name="Comeault A.A."/>
            <person name="Peede D."/>
            <person name="D'Agostino E.R."/>
            <person name="Pelaez J."/>
            <person name="Aguilar J.M."/>
            <person name="Haji D."/>
            <person name="Matsunaga T."/>
            <person name="Armstrong E.E."/>
            <person name="Zych M."/>
            <person name="Ogawa Y."/>
            <person name="Stamenkovic-Radak M."/>
            <person name="Jelic M."/>
            <person name="Veselinovic M.S."/>
            <person name="Tanaskovic M."/>
            <person name="Eric P."/>
            <person name="Gao J.J."/>
            <person name="Katoh T.K."/>
            <person name="Toda M.J."/>
            <person name="Watabe H."/>
            <person name="Watada M."/>
            <person name="Davis J.S."/>
            <person name="Moyle L.C."/>
            <person name="Manoli G."/>
            <person name="Bertolini E."/>
            <person name="Kostal V."/>
            <person name="Hawley R.S."/>
            <person name="Takahashi A."/>
            <person name="Jones C.D."/>
            <person name="Price D.K."/>
            <person name="Whiteman N."/>
            <person name="Kopp A."/>
            <person name="Matute D.R."/>
            <person name="Petrov D.A."/>
        </authorList>
    </citation>
    <scope>NUCLEOTIDE SEQUENCE [LARGE SCALE GENOMIC DNA]</scope>
</reference>
<feature type="region of interest" description="Disordered" evidence="1">
    <location>
        <begin position="1507"/>
        <end position="1613"/>
    </location>
</feature>
<feature type="compositionally biased region" description="Low complexity" evidence="1">
    <location>
        <begin position="415"/>
        <end position="431"/>
    </location>
</feature>
<dbReference type="RefSeq" id="XP_016987004.1">
    <property type="nucleotide sequence ID" value="XM_017131515.1"/>
</dbReference>
<feature type="compositionally biased region" description="Low complexity" evidence="1">
    <location>
        <begin position="30"/>
        <end position="40"/>
    </location>
</feature>
<dbReference type="GeneID" id="108050034"/>
<feature type="compositionally biased region" description="Polar residues" evidence="1">
    <location>
        <begin position="51"/>
        <end position="64"/>
    </location>
</feature>
<feature type="region of interest" description="Disordered" evidence="1">
    <location>
        <begin position="1011"/>
        <end position="1200"/>
    </location>
</feature>